<reference evidence="2" key="1">
    <citation type="submission" date="2009-11" db="EMBL/GenBank/DDBJ databases">
        <title>The complete chromosome of Xylanimonas cellulosilytica DSM 15894.</title>
        <authorList>
            <consortium name="US DOE Joint Genome Institute (JGI-PGF)"/>
            <person name="Lucas S."/>
            <person name="Copeland A."/>
            <person name="Lapidus A."/>
            <person name="Glavina del Rio T."/>
            <person name="Dalin E."/>
            <person name="Tice H."/>
            <person name="Bruce D."/>
            <person name="Goodwin L."/>
            <person name="Pitluck S."/>
            <person name="Kyrpides N."/>
            <person name="Mavromatis K."/>
            <person name="Ivanova N."/>
            <person name="Mikhailova N."/>
            <person name="Foster B."/>
            <person name="Clum A."/>
            <person name="Brettin T."/>
            <person name="Detter J.C."/>
            <person name="Han C."/>
            <person name="Larimer F."/>
            <person name="Land M."/>
            <person name="Hauser L."/>
            <person name="Markowitz V."/>
            <person name="Cheng J.F."/>
            <person name="Hugenholtz P."/>
            <person name="Woyke T."/>
            <person name="Wu D."/>
            <person name="Gehrich-Schroeter G."/>
            <person name="Schneider S."/>
            <person name="Pukall S.R."/>
            <person name="Klenk H.P."/>
            <person name="Eisen J.A."/>
        </authorList>
    </citation>
    <scope>NUCLEOTIDE SEQUENCE [LARGE SCALE GENOMIC DNA]</scope>
    <source>
        <strain evidence="2">DSM 15894 / CECT 5975 / LMG 20990 / XIL07</strain>
    </source>
</reference>
<protein>
    <submittedName>
        <fullName evidence="1">Uncharacterized protein</fullName>
    </submittedName>
</protein>
<dbReference type="Proteomes" id="UP000002255">
    <property type="component" value="Chromosome"/>
</dbReference>
<reference evidence="1 2" key="2">
    <citation type="journal article" date="2010" name="Stand. Genomic Sci.">
        <title>Complete genome sequence of Xylanimonas cellulosilytica type strain (XIL07).</title>
        <authorList>
            <person name="Foster B."/>
            <person name="Pukall R."/>
            <person name="Abt B."/>
            <person name="Nolan M."/>
            <person name="Glavina Del Rio T."/>
            <person name="Chen F."/>
            <person name="Lucas S."/>
            <person name="Tice H."/>
            <person name="Pitluck S."/>
            <person name="Cheng J.-F."/>
            <person name="Chertkov O."/>
            <person name="Brettin T."/>
            <person name="Han C."/>
            <person name="Detter J.C."/>
            <person name="Bruce D."/>
            <person name="Goodwin L."/>
            <person name="Ivanova N."/>
            <person name="Mavromatis K."/>
            <person name="Pati A."/>
            <person name="Mikhailova N."/>
            <person name="Chen A."/>
            <person name="Palaniappan K."/>
            <person name="Land M."/>
            <person name="Hauser L."/>
            <person name="Chang Y.-J."/>
            <person name="Jeffries C.D."/>
            <person name="Chain P."/>
            <person name="Rohde M."/>
            <person name="Goeker M."/>
            <person name="Bristow J."/>
            <person name="Eisen J.A."/>
            <person name="Markowitz V."/>
            <person name="Hugenholtz P."/>
            <person name="Kyrpides N.C."/>
            <person name="Klenk H.-P."/>
            <person name="Lapidus A."/>
        </authorList>
    </citation>
    <scope>NUCLEOTIDE SEQUENCE [LARGE SCALE GENOMIC DNA]</scope>
    <source>
        <strain evidence="2">DSM 15894 / CECT 5975 / LMG 20990 / XIL07</strain>
    </source>
</reference>
<dbReference type="EMBL" id="CP001821">
    <property type="protein sequence ID" value="ACZ29604.1"/>
    <property type="molecule type" value="Genomic_DNA"/>
</dbReference>
<keyword evidence="2" id="KW-1185">Reference proteome</keyword>
<accession>D1BWM2</accession>
<dbReference type="HOGENOM" id="CLU_2903366_0_0_11"/>
<gene>
    <name evidence="1" type="ordered locus">Xcel_0565</name>
</gene>
<evidence type="ECO:0000313" key="2">
    <source>
        <dbReference type="Proteomes" id="UP000002255"/>
    </source>
</evidence>
<sequence>MQQHSTVCAIRGTYQPLTIRDHQRREGLIAVALTGIDDAEQAREAALSILFGATAEDRVDIL</sequence>
<dbReference type="OrthoDB" id="9912305at2"/>
<proteinExistence type="predicted"/>
<organism evidence="1 2">
    <name type="scientific">Xylanimonas cellulosilytica (strain DSM 15894 / JCM 12276 / CECT 5975 / KCTC 9989 / LMG 20990 / NBRC 107835 / XIL07)</name>
    <dbReference type="NCBI Taxonomy" id="446471"/>
    <lineage>
        <taxon>Bacteria</taxon>
        <taxon>Bacillati</taxon>
        <taxon>Actinomycetota</taxon>
        <taxon>Actinomycetes</taxon>
        <taxon>Micrococcales</taxon>
        <taxon>Promicromonosporaceae</taxon>
        <taxon>Xylanimonas</taxon>
    </lineage>
</organism>
<dbReference type="KEGG" id="xce:Xcel_0565"/>
<evidence type="ECO:0000313" key="1">
    <source>
        <dbReference type="EMBL" id="ACZ29604.1"/>
    </source>
</evidence>
<name>D1BWM2_XYLCX</name>
<dbReference type="AlphaFoldDB" id="D1BWM2"/>
<dbReference type="RefSeq" id="WP_012877348.1">
    <property type="nucleotide sequence ID" value="NC_013530.1"/>
</dbReference>